<dbReference type="EC" id="5.3.1.6" evidence="3"/>
<reference evidence="6 9" key="3">
    <citation type="submission" date="2020-08" db="EMBL/GenBank/DDBJ databases">
        <title>Genomic Encyclopedia of Type Strains, Phase IV (KMG-V): Genome sequencing to study the core and pangenomes of soil and plant-associated prokaryotes.</title>
        <authorList>
            <person name="Whitman W."/>
        </authorList>
    </citation>
    <scope>NUCLEOTIDE SEQUENCE [LARGE SCALE GENOMIC DNA]</scope>
    <source>
        <strain evidence="5 8">C13</strain>
        <strain evidence="6 9">D1</strain>
    </source>
</reference>
<dbReference type="EMBL" id="CP026606">
    <property type="protein sequence ID" value="AVB77027.1"/>
    <property type="molecule type" value="Genomic_DNA"/>
</dbReference>
<accession>A0A2L1CCD6</accession>
<dbReference type="CDD" id="cd01398">
    <property type="entry name" value="RPI_A"/>
    <property type="match status" value="1"/>
</dbReference>
<comment type="function">
    <text evidence="3">Catalyzes the reversible conversion of ribose-5-phosphate to ribulose 5-phosphate.</text>
</comment>
<feature type="binding site" evidence="3">
    <location>
        <begin position="40"/>
        <end position="43"/>
    </location>
    <ligand>
        <name>substrate</name>
    </ligand>
</feature>
<dbReference type="AlphaFoldDB" id="A0A2L1CCD6"/>
<dbReference type="GeneID" id="36102741"/>
<evidence type="ECO:0000313" key="9">
    <source>
        <dbReference type="Proteomes" id="UP000590564"/>
    </source>
</evidence>
<keyword evidence="2 3" id="KW-0413">Isomerase</keyword>
<dbReference type="Pfam" id="PF06026">
    <property type="entry name" value="Rib_5-P_isom_A"/>
    <property type="match status" value="1"/>
</dbReference>
<dbReference type="EMBL" id="JACDUO010000001">
    <property type="protein sequence ID" value="MBA2863539.1"/>
    <property type="molecule type" value="Genomic_DNA"/>
</dbReference>
<comment type="catalytic activity">
    <reaction evidence="1 3">
        <text>aldehydo-D-ribose 5-phosphate = D-ribulose 5-phosphate</text>
        <dbReference type="Rhea" id="RHEA:14657"/>
        <dbReference type="ChEBI" id="CHEBI:58121"/>
        <dbReference type="ChEBI" id="CHEBI:58273"/>
        <dbReference type="EC" id="5.3.1.6"/>
    </reaction>
</comment>
<reference evidence="4" key="2">
    <citation type="submission" date="2018-02" db="EMBL/GenBank/DDBJ databases">
        <title>Complete genome sequence of the Methanococcus maripaludis type strain JJ (DSM 2067), a model for selenoprotein synthesis in Archaea.</title>
        <authorList>
            <person name="Poehlein A."/>
            <person name="Heym D."/>
            <person name="Quitzke V."/>
            <person name="Fersch J."/>
            <person name="Daniel R."/>
            <person name="Rother M."/>
        </authorList>
    </citation>
    <scope>NUCLEOTIDE SEQUENCE [LARGE SCALE GENOMIC DNA]</scope>
    <source>
        <strain evidence="4">DSM 2067</strain>
    </source>
</reference>
<dbReference type="Gene3D" id="3.40.50.1360">
    <property type="match status" value="1"/>
</dbReference>
<dbReference type="KEGG" id="mmad:MMJJ_16560"/>
<evidence type="ECO:0000313" key="8">
    <source>
        <dbReference type="Proteomes" id="UP000567099"/>
    </source>
</evidence>
<dbReference type="RefSeq" id="WP_104838403.1">
    <property type="nucleotide sequence ID" value="NZ_CP026606.1"/>
</dbReference>
<comment type="subunit">
    <text evidence="3">Homodimer.</text>
</comment>
<comment type="similarity">
    <text evidence="3">Belongs to the ribose 5-phosphate isomerase family.</text>
</comment>
<gene>
    <name evidence="3 4" type="primary">rpiA</name>
    <name evidence="5" type="ORF">HNP94_000539</name>
    <name evidence="6" type="ORF">HNP96_000477</name>
    <name evidence="4" type="ORF">MMJJ_16560</name>
</gene>
<dbReference type="Proteomes" id="UP000239462">
    <property type="component" value="Chromosome"/>
</dbReference>
<dbReference type="GO" id="GO:0005829">
    <property type="term" value="C:cytosol"/>
    <property type="evidence" value="ECO:0007669"/>
    <property type="project" value="TreeGrafter"/>
</dbReference>
<proteinExistence type="inferred from homology"/>
<evidence type="ECO:0000256" key="1">
    <source>
        <dbReference type="ARBA" id="ARBA00001713"/>
    </source>
</evidence>
<name>A0A2L1CCD6_METMI</name>
<protein>
    <recommendedName>
        <fullName evidence="3">Ribose-5-phosphate isomerase A</fullName>
        <ecNumber evidence="3">5.3.1.6</ecNumber>
    </recommendedName>
    <alternativeName>
        <fullName evidence="3">Phosphoriboisomerase A</fullName>
        <shortName evidence="3">PRI</shortName>
    </alternativeName>
</protein>
<feature type="binding site" evidence="3">
    <location>
        <begin position="96"/>
        <end position="99"/>
    </location>
    <ligand>
        <name>substrate</name>
    </ligand>
</feature>
<dbReference type="FunFam" id="3.40.50.1360:FF:000001">
    <property type="entry name" value="Ribose-5-phosphate isomerase A"/>
    <property type="match status" value="1"/>
</dbReference>
<dbReference type="NCBIfam" id="NF001924">
    <property type="entry name" value="PRK00702.1"/>
    <property type="match status" value="1"/>
</dbReference>
<dbReference type="PANTHER" id="PTHR11934">
    <property type="entry name" value="RIBOSE-5-PHOSPHATE ISOMERASE"/>
    <property type="match status" value="1"/>
</dbReference>
<dbReference type="InterPro" id="IPR037171">
    <property type="entry name" value="NagB/RpiA_transferase-like"/>
</dbReference>
<dbReference type="SUPFAM" id="SSF75445">
    <property type="entry name" value="D-ribose-5-phosphate isomerase (RpiA), lid domain"/>
    <property type="match status" value="1"/>
</dbReference>
<feature type="binding site" evidence="3">
    <location>
        <begin position="110"/>
        <end position="113"/>
    </location>
    <ligand>
        <name>substrate</name>
    </ligand>
</feature>
<dbReference type="GO" id="GO:0006014">
    <property type="term" value="P:D-ribose metabolic process"/>
    <property type="evidence" value="ECO:0007669"/>
    <property type="project" value="TreeGrafter"/>
</dbReference>
<dbReference type="UniPathway" id="UPA00115">
    <property type="reaction ID" value="UER00412"/>
</dbReference>
<evidence type="ECO:0000256" key="2">
    <source>
        <dbReference type="ARBA" id="ARBA00023235"/>
    </source>
</evidence>
<organism evidence="4 7">
    <name type="scientific">Methanococcus maripaludis</name>
    <name type="common">Methanococcus deltae</name>
    <dbReference type="NCBI Taxonomy" id="39152"/>
    <lineage>
        <taxon>Archaea</taxon>
        <taxon>Methanobacteriati</taxon>
        <taxon>Methanobacteriota</taxon>
        <taxon>Methanomada group</taxon>
        <taxon>Methanococci</taxon>
        <taxon>Methanococcales</taxon>
        <taxon>Methanococcaceae</taxon>
        <taxon>Methanococcus</taxon>
    </lineage>
</organism>
<dbReference type="EMBL" id="JACHED010000001">
    <property type="protein sequence ID" value="MBB6496456.1"/>
    <property type="molecule type" value="Genomic_DNA"/>
</dbReference>
<evidence type="ECO:0000313" key="4">
    <source>
        <dbReference type="EMBL" id="AVB77027.1"/>
    </source>
</evidence>
<sequence>MARTKKANDEVATDSDSLKLKVAKQAAKLVKDEMVVGIGSGSTANLFIQELGKRVVEEELYIYGVPTSFDSRMMASNSGIPLISLDQCGEIDIAIDGADEVCKKTLSLIKGGGGCHTMEKIVDYHAKEFVVLADEGKLVESLGDKTAVPLEVIPFAYSTVLNKLLDMNTAPAIRSGSGKMGPVITDNGNMIIDVFINIEDAEETETMLNNIPGVLENGIFSKCDKVLVGTSKKVEILKK</sequence>
<dbReference type="GO" id="GO:0009052">
    <property type="term" value="P:pentose-phosphate shunt, non-oxidative branch"/>
    <property type="evidence" value="ECO:0007669"/>
    <property type="project" value="UniProtKB-UniRule"/>
</dbReference>
<dbReference type="PANTHER" id="PTHR11934:SF0">
    <property type="entry name" value="RIBOSE-5-PHOSPHATE ISOMERASE"/>
    <property type="match status" value="1"/>
</dbReference>
<dbReference type="Proteomes" id="UP000590564">
    <property type="component" value="Unassembled WGS sequence"/>
</dbReference>
<dbReference type="InterPro" id="IPR020672">
    <property type="entry name" value="Ribose5P_isomerase_typA_subgr"/>
</dbReference>
<comment type="pathway">
    <text evidence="3">Carbohydrate degradation; pentose phosphate pathway; D-ribose 5-phosphate from D-ribulose 5-phosphate (non-oxidative stage): step 1/1.</text>
</comment>
<reference evidence="7" key="1">
    <citation type="journal article" date="2018" name="Genome Announc.">
        <title>Complete Genome Sequence of the Methanococcus maripaludis Type Strain JJ (DSM 2067), a Model for Selenoprotein Synthesis in Archaea.</title>
        <authorList>
            <person name="Poehlein A."/>
            <person name="Heym D."/>
            <person name="Quitzke V."/>
            <person name="Fersch J."/>
            <person name="Daniel R."/>
            <person name="Rother M."/>
        </authorList>
    </citation>
    <scope>NUCLEOTIDE SEQUENCE [LARGE SCALE GENOMIC DNA]</scope>
    <source>
        <strain evidence="7">DSM 2067</strain>
    </source>
</reference>
<feature type="active site" description="Proton acceptor" evidence="3">
    <location>
        <position position="119"/>
    </location>
</feature>
<dbReference type="NCBIfam" id="TIGR00021">
    <property type="entry name" value="rpiA"/>
    <property type="match status" value="1"/>
</dbReference>
<evidence type="ECO:0000313" key="5">
    <source>
        <dbReference type="EMBL" id="MBA2863539.1"/>
    </source>
</evidence>
<evidence type="ECO:0000313" key="6">
    <source>
        <dbReference type="EMBL" id="MBB6496456.1"/>
    </source>
</evidence>
<dbReference type="HAMAP" id="MF_00170">
    <property type="entry name" value="Rib_5P_isom_A"/>
    <property type="match status" value="1"/>
</dbReference>
<dbReference type="InterPro" id="IPR004788">
    <property type="entry name" value="Ribose5P_isomerase_type_A"/>
</dbReference>
<feature type="binding site" evidence="3">
    <location>
        <position position="137"/>
    </location>
    <ligand>
        <name>substrate</name>
    </ligand>
</feature>
<dbReference type="GO" id="GO:0004751">
    <property type="term" value="F:ribose-5-phosphate isomerase activity"/>
    <property type="evidence" value="ECO:0007669"/>
    <property type="project" value="UniProtKB-UniRule"/>
</dbReference>
<dbReference type="Proteomes" id="UP000567099">
    <property type="component" value="Unassembled WGS sequence"/>
</dbReference>
<dbReference type="SUPFAM" id="SSF100950">
    <property type="entry name" value="NagB/RpiA/CoA transferase-like"/>
    <property type="match status" value="1"/>
</dbReference>
<evidence type="ECO:0000256" key="3">
    <source>
        <dbReference type="HAMAP-Rule" id="MF_00170"/>
    </source>
</evidence>
<dbReference type="Gene3D" id="3.30.70.260">
    <property type="match status" value="1"/>
</dbReference>
<evidence type="ECO:0000313" key="7">
    <source>
        <dbReference type="Proteomes" id="UP000239462"/>
    </source>
</evidence>